<dbReference type="RefSeq" id="WP_215923685.1">
    <property type="nucleotide sequence ID" value="NZ_JAHKNI010000023.1"/>
</dbReference>
<dbReference type="Proteomes" id="UP000733379">
    <property type="component" value="Unassembled WGS sequence"/>
</dbReference>
<gene>
    <name evidence="1" type="ORF">KO481_39575</name>
</gene>
<dbReference type="EMBL" id="JAHKNI010000023">
    <property type="protein sequence ID" value="MBU3067608.1"/>
    <property type="molecule type" value="Genomic_DNA"/>
</dbReference>
<protein>
    <submittedName>
        <fullName evidence="1">Uncharacterized protein</fullName>
    </submittedName>
</protein>
<name>A0ABS6BBE4_9NOCA</name>
<evidence type="ECO:0000313" key="1">
    <source>
        <dbReference type="EMBL" id="MBU3067608.1"/>
    </source>
</evidence>
<comment type="caution">
    <text evidence="1">The sequence shown here is derived from an EMBL/GenBank/DDBJ whole genome shotgun (WGS) entry which is preliminary data.</text>
</comment>
<sequence length="81" mass="9115">MTEKYTTTGAGAPAHSDDRSLTAAVSRARQLVAPFVADRIRGVRLWRWLGYNMNDELPSYRHATPPRLHEELRHDFGGVAP</sequence>
<reference evidence="1 2" key="1">
    <citation type="submission" date="2021-06" db="EMBL/GenBank/DDBJ databases">
        <title>Actinomycetes sequencing.</title>
        <authorList>
            <person name="Shan Q."/>
        </authorList>
    </citation>
    <scope>NUCLEOTIDE SEQUENCE [LARGE SCALE GENOMIC DNA]</scope>
    <source>
        <strain evidence="1 2">NEAU-G5</strain>
    </source>
</reference>
<keyword evidence="2" id="KW-1185">Reference proteome</keyword>
<accession>A0ABS6BBE4</accession>
<proteinExistence type="predicted"/>
<evidence type="ECO:0000313" key="2">
    <source>
        <dbReference type="Proteomes" id="UP000733379"/>
    </source>
</evidence>
<organism evidence="1 2">
    <name type="scientific">Nocardia albiluteola</name>
    <dbReference type="NCBI Taxonomy" id="2842303"/>
    <lineage>
        <taxon>Bacteria</taxon>
        <taxon>Bacillati</taxon>
        <taxon>Actinomycetota</taxon>
        <taxon>Actinomycetes</taxon>
        <taxon>Mycobacteriales</taxon>
        <taxon>Nocardiaceae</taxon>
        <taxon>Nocardia</taxon>
    </lineage>
</organism>